<keyword evidence="2" id="KW-1185">Reference proteome</keyword>
<evidence type="ECO:0000313" key="2">
    <source>
        <dbReference type="Proteomes" id="UP000027997"/>
    </source>
</evidence>
<dbReference type="AlphaFoldDB" id="A0A081KEZ0"/>
<evidence type="ECO:0000313" key="1">
    <source>
        <dbReference type="EMBL" id="KEI72716.1"/>
    </source>
</evidence>
<proteinExistence type="predicted"/>
<dbReference type="RefSeq" id="WP_020581383.1">
    <property type="nucleotide sequence ID" value="NZ_JOJP01000001.1"/>
</dbReference>
<comment type="caution">
    <text evidence="1">The sequence shown here is derived from an EMBL/GenBank/DDBJ whole genome shotgun (WGS) entry which is preliminary data.</text>
</comment>
<gene>
    <name evidence="1" type="ORF">GV64_20065</name>
</gene>
<dbReference type="Proteomes" id="UP000027997">
    <property type="component" value="Unassembled WGS sequence"/>
</dbReference>
<accession>A0A081KEZ0</accession>
<dbReference type="PROSITE" id="PS00018">
    <property type="entry name" value="EF_HAND_1"/>
    <property type="match status" value="1"/>
</dbReference>
<dbReference type="InterPro" id="IPR018247">
    <property type="entry name" value="EF_Hand_1_Ca_BS"/>
</dbReference>
<protein>
    <submittedName>
        <fullName evidence="1">Uncharacterized protein</fullName>
    </submittedName>
</protein>
<dbReference type="eggNOG" id="ENOG5033MSF">
    <property type="taxonomic scope" value="Bacteria"/>
</dbReference>
<name>A0A081KEZ0_9GAMM</name>
<sequence>MNNVNGVNTNNGVTTLNPAEMSQQDFIAAVYLERGEMLDSEVRRIIGEMDTSNQYVDTINTLIGKANVAEFGTTNYAATTWSTSTTANNSNVVLDNGYGLNFQPDGNGGTTFTILDAEGNQLIYQNQTLVPVPVGTTVDALEVGIPVMSDMTFILDDGTEITFEAGTPDTAFNSTDFSGGLADITTVTITRGNQGLTITGVDTATPTVGAPNLNGITLDANDNDGYILLEAGGMHAWEFNGSGTGSITQTNPNDANDQVTGYFARKLAFEQDLANEFTGSIPFMTQKEIDLLTEELRISYVDASGTGSLTQQEWKDLKQDLINARDNLNGNNQLQTVQLQRAMQTYNQNYEAMSNAQQKIYSLLKDIISNVK</sequence>
<organism evidence="1 2">
    <name type="scientific">Endozoicomonas elysicola</name>
    <dbReference type="NCBI Taxonomy" id="305900"/>
    <lineage>
        <taxon>Bacteria</taxon>
        <taxon>Pseudomonadati</taxon>
        <taxon>Pseudomonadota</taxon>
        <taxon>Gammaproteobacteria</taxon>
        <taxon>Oceanospirillales</taxon>
        <taxon>Endozoicomonadaceae</taxon>
        <taxon>Endozoicomonas</taxon>
    </lineage>
</organism>
<dbReference type="EMBL" id="JOJP01000001">
    <property type="protein sequence ID" value="KEI72716.1"/>
    <property type="molecule type" value="Genomic_DNA"/>
</dbReference>
<reference evidence="1 2" key="1">
    <citation type="submission" date="2014-06" db="EMBL/GenBank/DDBJ databases">
        <title>Whole Genome Sequences of Three Symbiotic Endozoicomonas Bacteria.</title>
        <authorList>
            <person name="Neave M.J."/>
            <person name="Apprill A."/>
            <person name="Voolstra C.R."/>
        </authorList>
    </citation>
    <scope>NUCLEOTIDE SEQUENCE [LARGE SCALE GENOMIC DNA]</scope>
    <source>
        <strain evidence="1 2">DSM 22380</strain>
    </source>
</reference>